<feature type="domain" description="HTH tetR-type" evidence="3">
    <location>
        <begin position="5"/>
        <end position="65"/>
    </location>
</feature>
<feature type="DNA-binding region" description="H-T-H motif" evidence="2">
    <location>
        <begin position="28"/>
        <end position="47"/>
    </location>
</feature>
<evidence type="ECO:0000259" key="3">
    <source>
        <dbReference type="PROSITE" id="PS50977"/>
    </source>
</evidence>
<proteinExistence type="predicted"/>
<dbReference type="AlphaFoldDB" id="A0A1N6ELH8"/>
<evidence type="ECO:0000256" key="2">
    <source>
        <dbReference type="PROSITE-ProRule" id="PRU00335"/>
    </source>
</evidence>
<dbReference type="Pfam" id="PF00440">
    <property type="entry name" value="TetR_N"/>
    <property type="match status" value="1"/>
</dbReference>
<evidence type="ECO:0000313" key="4">
    <source>
        <dbReference type="EMBL" id="SIN83902.1"/>
    </source>
</evidence>
<keyword evidence="5" id="KW-1185">Reference proteome</keyword>
<sequence>MITLEGPAARVLSAYTHLMVERGIRGATLEGVAARAGLSKSGALHHFASVSALQAALFIELRAQARRDADEMRTAPEGVVRYYIVSSLDRDSELELLIEAAYRIAQTGHEAALEVLRECRREWLDVLAAATGDERLARMVLFAGDGMNHNALMDLPVGEDVLTPEHVEELIVAFEAMQSGGTAA</sequence>
<dbReference type="GO" id="GO:0003677">
    <property type="term" value="F:DNA binding"/>
    <property type="evidence" value="ECO:0007669"/>
    <property type="project" value="UniProtKB-UniRule"/>
</dbReference>
<organism evidence="4 5">
    <name type="scientific">Agromyces cerinus subsp. cerinus</name>
    <dbReference type="NCBI Taxonomy" id="232089"/>
    <lineage>
        <taxon>Bacteria</taxon>
        <taxon>Bacillati</taxon>
        <taxon>Actinomycetota</taxon>
        <taxon>Actinomycetes</taxon>
        <taxon>Micrococcales</taxon>
        <taxon>Microbacteriaceae</taxon>
        <taxon>Agromyces</taxon>
    </lineage>
</organism>
<protein>
    <submittedName>
        <fullName evidence="4">Transcriptional regulator, TetR family</fullName>
    </submittedName>
</protein>
<dbReference type="RefSeq" id="WP_074259541.1">
    <property type="nucleotide sequence ID" value="NZ_FSRJ01000002.1"/>
</dbReference>
<reference evidence="5" key="1">
    <citation type="submission" date="2016-11" db="EMBL/GenBank/DDBJ databases">
        <authorList>
            <person name="Varghese N."/>
            <person name="Submissions S."/>
        </authorList>
    </citation>
    <scope>NUCLEOTIDE SEQUENCE [LARGE SCALE GENOMIC DNA]</scope>
    <source>
        <strain evidence="5">DSM 8595</strain>
    </source>
</reference>
<name>A0A1N6ELH8_9MICO</name>
<dbReference type="InterPro" id="IPR009057">
    <property type="entry name" value="Homeodomain-like_sf"/>
</dbReference>
<dbReference type="STRING" id="232089.SAMN05443544_1268"/>
<dbReference type="Pfam" id="PF17937">
    <property type="entry name" value="TetR_C_28"/>
    <property type="match status" value="1"/>
</dbReference>
<dbReference type="OrthoDB" id="9806334at2"/>
<dbReference type="Proteomes" id="UP000184699">
    <property type="component" value="Unassembled WGS sequence"/>
</dbReference>
<dbReference type="PROSITE" id="PS50977">
    <property type="entry name" value="HTH_TETR_2"/>
    <property type="match status" value="1"/>
</dbReference>
<dbReference type="EMBL" id="FSRJ01000002">
    <property type="protein sequence ID" value="SIN83902.1"/>
    <property type="molecule type" value="Genomic_DNA"/>
</dbReference>
<gene>
    <name evidence="4" type="ORF">SAMN05443544_1268</name>
</gene>
<keyword evidence="1 2" id="KW-0238">DNA-binding</keyword>
<dbReference type="Gene3D" id="1.10.357.10">
    <property type="entry name" value="Tetracycline Repressor, domain 2"/>
    <property type="match status" value="1"/>
</dbReference>
<dbReference type="InterPro" id="IPR001647">
    <property type="entry name" value="HTH_TetR"/>
</dbReference>
<evidence type="ECO:0000313" key="5">
    <source>
        <dbReference type="Proteomes" id="UP000184699"/>
    </source>
</evidence>
<evidence type="ECO:0000256" key="1">
    <source>
        <dbReference type="ARBA" id="ARBA00023125"/>
    </source>
</evidence>
<accession>A0A1N6ELH8</accession>
<dbReference type="InterPro" id="IPR041479">
    <property type="entry name" value="TetR_CgmR_C"/>
</dbReference>
<dbReference type="SUPFAM" id="SSF46689">
    <property type="entry name" value="Homeodomain-like"/>
    <property type="match status" value="1"/>
</dbReference>